<keyword evidence="3" id="KW-1185">Reference proteome</keyword>
<feature type="transmembrane region" description="Helical" evidence="1">
    <location>
        <begin position="236"/>
        <end position="255"/>
    </location>
</feature>
<reference evidence="2 3" key="1">
    <citation type="journal article" date="2022" name="ISME Commun">
        <title>Vulcanimicrobium alpinus gen. nov. sp. nov., the first cultivated representative of the candidate phylum 'Eremiobacterota', is a metabolically versatile aerobic anoxygenic phototroph.</title>
        <authorList>
            <person name="Yabe S."/>
            <person name="Muto K."/>
            <person name="Abe K."/>
            <person name="Yokota A."/>
            <person name="Staudigel H."/>
            <person name="Tebo B.M."/>
        </authorList>
    </citation>
    <scope>NUCLEOTIDE SEQUENCE [LARGE SCALE GENOMIC DNA]</scope>
    <source>
        <strain evidence="2 3">WC8-2</strain>
    </source>
</reference>
<feature type="transmembrane region" description="Helical" evidence="1">
    <location>
        <begin position="542"/>
        <end position="560"/>
    </location>
</feature>
<dbReference type="RefSeq" id="WP_317996907.1">
    <property type="nucleotide sequence ID" value="NZ_AP025523.1"/>
</dbReference>
<dbReference type="Pfam" id="PF10101">
    <property type="entry name" value="DUF2339"/>
    <property type="match status" value="1"/>
</dbReference>
<evidence type="ECO:0000313" key="3">
    <source>
        <dbReference type="Proteomes" id="UP001317532"/>
    </source>
</evidence>
<feature type="transmembrane region" description="Helical" evidence="1">
    <location>
        <begin position="161"/>
        <end position="181"/>
    </location>
</feature>
<dbReference type="Proteomes" id="UP001317532">
    <property type="component" value="Chromosome"/>
</dbReference>
<feature type="transmembrane region" description="Helical" evidence="1">
    <location>
        <begin position="422"/>
        <end position="440"/>
    </location>
</feature>
<organism evidence="2 3">
    <name type="scientific">Vulcanimicrobium alpinum</name>
    <dbReference type="NCBI Taxonomy" id="3016050"/>
    <lineage>
        <taxon>Bacteria</taxon>
        <taxon>Bacillati</taxon>
        <taxon>Vulcanimicrobiota</taxon>
        <taxon>Vulcanimicrobiia</taxon>
        <taxon>Vulcanimicrobiales</taxon>
        <taxon>Vulcanimicrobiaceae</taxon>
        <taxon>Vulcanimicrobium</taxon>
    </lineage>
</organism>
<dbReference type="EMBL" id="AP025523">
    <property type="protein sequence ID" value="BDE05896.1"/>
    <property type="molecule type" value="Genomic_DNA"/>
</dbReference>
<feature type="transmembrane region" description="Helical" evidence="1">
    <location>
        <begin position="291"/>
        <end position="310"/>
    </location>
</feature>
<proteinExistence type="predicted"/>
<feature type="transmembrane region" description="Helical" evidence="1">
    <location>
        <begin position="340"/>
        <end position="358"/>
    </location>
</feature>
<feature type="transmembrane region" description="Helical" evidence="1">
    <location>
        <begin position="71"/>
        <end position="92"/>
    </location>
</feature>
<dbReference type="PANTHER" id="PTHR38434:SF1">
    <property type="entry name" value="BLL2549 PROTEIN"/>
    <property type="match status" value="1"/>
</dbReference>
<keyword evidence="1" id="KW-1133">Transmembrane helix</keyword>
<feature type="transmembrane region" description="Helical" evidence="1">
    <location>
        <begin position="518"/>
        <end position="536"/>
    </location>
</feature>
<feature type="transmembrane region" description="Helical" evidence="1">
    <location>
        <begin position="188"/>
        <end position="205"/>
    </location>
</feature>
<gene>
    <name evidence="2" type="ORF">WPS_11720</name>
</gene>
<dbReference type="AlphaFoldDB" id="A0AAN1XUX6"/>
<feature type="transmembrane region" description="Helical" evidence="1">
    <location>
        <begin position="104"/>
        <end position="124"/>
    </location>
</feature>
<dbReference type="InterPro" id="IPR019286">
    <property type="entry name" value="DUF2339_TM"/>
</dbReference>
<keyword evidence="1" id="KW-0472">Membrane</keyword>
<feature type="transmembrane region" description="Helical" evidence="1">
    <location>
        <begin position="390"/>
        <end position="410"/>
    </location>
</feature>
<dbReference type="PANTHER" id="PTHR38434">
    <property type="entry name" value="BLL2549 PROTEIN"/>
    <property type="match status" value="1"/>
</dbReference>
<dbReference type="KEGG" id="vab:WPS_11720"/>
<name>A0AAN1XUX6_UNVUL</name>
<keyword evidence="1" id="KW-0812">Transmembrane</keyword>
<feature type="transmembrane region" description="Helical" evidence="1">
    <location>
        <begin position="261"/>
        <end position="279"/>
    </location>
</feature>
<feature type="transmembrane region" description="Helical" evidence="1">
    <location>
        <begin position="136"/>
        <end position="155"/>
    </location>
</feature>
<evidence type="ECO:0008006" key="4">
    <source>
        <dbReference type="Google" id="ProtNLM"/>
    </source>
</evidence>
<feature type="transmembrane region" description="Helical" evidence="1">
    <location>
        <begin position="316"/>
        <end position="333"/>
    </location>
</feature>
<feature type="transmembrane region" description="Helical" evidence="1">
    <location>
        <begin position="486"/>
        <end position="506"/>
    </location>
</feature>
<protein>
    <recommendedName>
        <fullName evidence="4">DUF2339 domain-containing protein</fullName>
    </recommendedName>
</protein>
<sequence length="572" mass="58641">MNPRPYEALDARLVLEAQVRSLRIDVDAARTGVAPEAAASPAPAAVAAPPEAAAAAPPYVPPRKRSLENLVAGRGLQIAGVLLVLLGTAFFLELAFTKGWIAPPVRIVLGLLAGAALMTAGARGLRGAYRFANEGLVALGAGIVYLSLWASVAVFPELHVGRGAAFAAMLAVTAAICALAASHRSERLAVLSLIGGALTPALLAGGPSDRVVLGSYLLVLTAGLLTIAVRNGFFTIAPLALAADLCYTPAFLPVSGPREQLAGLALALAFTLTFAIAYTMGALRTAARLPAYAALIAIDAIAFAGALAAIFDRERFALGIALLAFAAALIAVARLRMLPRALAVTYGYLGLAAATAALPALLKAFSLDDAFVLEAALLVALGTRGGDRRITWAGLTLFALTALWLIGSALTDAPSTTLLNPLITAFVLWIAGALAARAIVLEAAPAPPWLDAAAVAFNVTALAGCSRLVLDLLGGANWNVAVPSHAQFALSVLWTCYATALFGLGLRSGNATARWQGLALFALTILKVFAVDLASVDAAYRVGSFVVLGGVLVAVSAWYTRATARRSADGDA</sequence>
<evidence type="ECO:0000313" key="2">
    <source>
        <dbReference type="EMBL" id="BDE05896.1"/>
    </source>
</evidence>
<evidence type="ECO:0000256" key="1">
    <source>
        <dbReference type="SAM" id="Phobius"/>
    </source>
</evidence>
<accession>A0AAN1XUX6</accession>
<feature type="transmembrane region" description="Helical" evidence="1">
    <location>
        <begin position="211"/>
        <end position="229"/>
    </location>
</feature>